<dbReference type="PANTHER" id="PTHR32071">
    <property type="entry name" value="TRANSCRIPTIONAL REGULATORY PROTEIN"/>
    <property type="match status" value="1"/>
</dbReference>
<keyword evidence="8" id="KW-0762">Sugar transport</keyword>
<dbReference type="PANTHER" id="PTHR32071:SF90">
    <property type="entry name" value="TRANSCRIPTIONAL REGULATORY PROTEIN LEVR"/>
    <property type="match status" value="1"/>
</dbReference>
<evidence type="ECO:0000259" key="6">
    <source>
        <dbReference type="PROSITE" id="PS51096"/>
    </source>
</evidence>
<reference evidence="8 9" key="1">
    <citation type="submission" date="2018-01" db="EMBL/GenBank/DDBJ databases">
        <title>Complete genome sequencing of Sporolactobacillus terrae DLG3.</title>
        <authorList>
            <person name="Nam Y.-D."/>
            <person name="Kang J."/>
            <person name="Chung W.-H."/>
        </authorList>
    </citation>
    <scope>NUCLEOTIDE SEQUENCE [LARGE SCALE GENOMIC DNA]</scope>
    <source>
        <strain evidence="8 9">DLG3</strain>
    </source>
</reference>
<dbReference type="PROSITE" id="PS50045">
    <property type="entry name" value="SIGMA54_INTERACT_4"/>
    <property type="match status" value="1"/>
</dbReference>
<dbReference type="PROSITE" id="PS00676">
    <property type="entry name" value="SIGMA54_INTERACT_2"/>
    <property type="match status" value="1"/>
</dbReference>
<dbReference type="CDD" id="cd00009">
    <property type="entry name" value="AAA"/>
    <property type="match status" value="1"/>
</dbReference>
<evidence type="ECO:0000256" key="3">
    <source>
        <dbReference type="ARBA" id="ARBA00022777"/>
    </source>
</evidence>
<dbReference type="InterPro" id="IPR036634">
    <property type="entry name" value="PRD_sf"/>
</dbReference>
<keyword evidence="4" id="KW-0067">ATP-binding</keyword>
<evidence type="ECO:0000259" key="7">
    <source>
        <dbReference type="PROSITE" id="PS51372"/>
    </source>
</evidence>
<evidence type="ECO:0000256" key="4">
    <source>
        <dbReference type="ARBA" id="ARBA00022840"/>
    </source>
</evidence>
<dbReference type="InterPro" id="IPR004701">
    <property type="entry name" value="PTS_EIIA_man-typ"/>
</dbReference>
<evidence type="ECO:0000256" key="1">
    <source>
        <dbReference type="ARBA" id="ARBA00022679"/>
    </source>
</evidence>
<evidence type="ECO:0000256" key="2">
    <source>
        <dbReference type="ARBA" id="ARBA00022741"/>
    </source>
</evidence>
<dbReference type="InterPro" id="IPR003593">
    <property type="entry name" value="AAA+_ATPase"/>
</dbReference>
<evidence type="ECO:0000259" key="5">
    <source>
        <dbReference type="PROSITE" id="PS50045"/>
    </source>
</evidence>
<dbReference type="PROSITE" id="PS51372">
    <property type="entry name" value="PRD_2"/>
    <property type="match status" value="1"/>
</dbReference>
<feature type="domain" description="PTS EIIA type-4" evidence="6">
    <location>
        <begin position="658"/>
        <end position="796"/>
    </location>
</feature>
<proteinExistence type="predicted"/>
<feature type="domain" description="Sigma-54 factor interaction" evidence="5">
    <location>
        <begin position="202"/>
        <end position="436"/>
    </location>
</feature>
<dbReference type="InterPro" id="IPR036662">
    <property type="entry name" value="PTS_EIIA_man-typ_sf"/>
</dbReference>
<dbReference type="PROSITE" id="PS51096">
    <property type="entry name" value="PTS_EIIA_TYPE_4"/>
    <property type="match status" value="1"/>
</dbReference>
<sequence length="1024" mass="114575">MSFVHKVMNKARMEGGSKDRAYFAAESMADSRIKLSLVSSRTSKRISPDQFPNRSFLMKGSETPEKKTFSIIIEDIADNMENGIIEVNVMGRRREKIFEELTRQCAQLDKKKLLDLSGVSASGLADALGILRSNVSAELNELVREKRVIKFVTRPVLYAPAALIHEQFGDAVDTYALKCASLKEWFNQERTREKNEDPFSHLIGSDKSLKKSVKQAKSAIVYPPRGLHTLILGPTGSGKTLFAHMMHHYAIAIKRIKEHAPFIDFNCADYYNNPQLLIGQLFGYIKGAFTGAAHDQDGLVAKADGGILFLDEIHRLPPEGQEMLFYFMDTGHYSKLGETGNKRGARVLIIGATTADPESALLQTFLRRVPVMINVPNFQSRSVSEQIELSKFLLSREAHRTHHEFHVSSDVIKALIGSVTFGNIGQLKSNVQLVCAQGFLDSMNQDYVELDAKMLPTEMQEGLHRISHQPKVNQELSKRLPLFLVVTGSKDPLLNDVDQYEPPFDLYKMISGKYDALIHEGLSMQDIRKLVMEDIKNQVKQFYQKTSSDSSNTVVDQRVARLSEDLEVICARVLGQHLSHQFVSLLNVHLSAFLEHPLRRMNGAPDKAMFPFAQKDYEAAVQVADLIDRRLGVALPEVEMVYIAFLIGSFVELSQQRNVGIVVAAHGPQTASSMVSVVKELMGDYPIAAVDMPLSLNFGDIFENIVAAVRSVDQGAGVLMMVDMGSLYYFEEKIAQGAKVRVKAIDMVSTPMVLDAVKNANYLHMDLNGMVDSLDTLRRTVGMETRSARSERQKAILTICTTGSGIAKRIKNIVSMYLRNLTDEEILVIPVSIEDLYDVARKMQCKYEVVASIGAKNPKLEGVPYITLSQFVGGEGQEILQSVLAGKTLPMKDNPSHVIVKGVCVDSLQDMLMYLNPKRAVAAILEFNEAVQKALHLHFKNATQIRIVMHLAFALEREIVRMPLTYEGARSSEKKRLAKQLDPTMAVLKDKLNLSLSEDELYYFIDMVIDEFGKEVIYRRALQN</sequence>
<evidence type="ECO:0000313" key="8">
    <source>
        <dbReference type="EMBL" id="QAA21457.1"/>
    </source>
</evidence>
<dbReference type="Gene3D" id="3.40.50.300">
    <property type="entry name" value="P-loop containing nucleotide triphosphate hydrolases"/>
    <property type="match status" value="1"/>
</dbReference>
<dbReference type="Proteomes" id="UP000285882">
    <property type="component" value="Chromosome"/>
</dbReference>
<dbReference type="CDD" id="cd00006">
    <property type="entry name" value="PTS_IIA_man"/>
    <property type="match status" value="1"/>
</dbReference>
<organism evidence="8 9">
    <name type="scientific">Sporolactobacillus terrae</name>
    <dbReference type="NCBI Taxonomy" id="269673"/>
    <lineage>
        <taxon>Bacteria</taxon>
        <taxon>Bacillati</taxon>
        <taxon>Bacillota</taxon>
        <taxon>Bacilli</taxon>
        <taxon>Bacillales</taxon>
        <taxon>Sporolactobacillaceae</taxon>
        <taxon>Sporolactobacillus</taxon>
    </lineage>
</organism>
<dbReference type="SMART" id="SM00382">
    <property type="entry name" value="AAA"/>
    <property type="match status" value="1"/>
</dbReference>
<dbReference type="SUPFAM" id="SSF53062">
    <property type="entry name" value="PTS system fructose IIA component-like"/>
    <property type="match status" value="1"/>
</dbReference>
<keyword evidence="9" id="KW-1185">Reference proteome</keyword>
<dbReference type="Pfam" id="PF03610">
    <property type="entry name" value="EIIA-man"/>
    <property type="match status" value="1"/>
</dbReference>
<dbReference type="InterPro" id="IPR027417">
    <property type="entry name" value="P-loop_NTPase"/>
</dbReference>
<dbReference type="InterPro" id="IPR002078">
    <property type="entry name" value="Sigma_54_int"/>
</dbReference>
<dbReference type="Gene3D" id="3.40.50.510">
    <property type="entry name" value="Phosphotransferase system, mannose-type IIA component"/>
    <property type="match status" value="1"/>
</dbReference>
<keyword evidence="2" id="KW-0547">Nucleotide-binding</keyword>
<dbReference type="InterPro" id="IPR033887">
    <property type="entry name" value="PTS_IIA_man"/>
</dbReference>
<evidence type="ECO:0000313" key="9">
    <source>
        <dbReference type="Proteomes" id="UP000285882"/>
    </source>
</evidence>
<keyword evidence="1" id="KW-0808">Transferase</keyword>
<dbReference type="InterPro" id="IPR025943">
    <property type="entry name" value="Sigma_54_int_dom_ATP-bd_2"/>
</dbReference>
<dbReference type="SUPFAM" id="SSF52540">
    <property type="entry name" value="P-loop containing nucleoside triphosphate hydrolases"/>
    <property type="match status" value="1"/>
</dbReference>
<protein>
    <submittedName>
        <fullName evidence="8">PTS sugar transporter subunit IIA</fullName>
    </submittedName>
</protein>
<dbReference type="SUPFAM" id="SSF63520">
    <property type="entry name" value="PTS-regulatory domain, PRD"/>
    <property type="match status" value="2"/>
</dbReference>
<dbReference type="InterPro" id="IPR011608">
    <property type="entry name" value="PRD"/>
</dbReference>
<name>A0ABX5Q497_9BACL</name>
<accession>A0ABX5Q497</accession>
<feature type="domain" description="PRD" evidence="7">
    <location>
        <begin position="554"/>
        <end position="657"/>
    </location>
</feature>
<gene>
    <name evidence="8" type="ORF">C0674_01800</name>
</gene>
<keyword evidence="8" id="KW-0813">Transport</keyword>
<dbReference type="Pfam" id="PF00158">
    <property type="entry name" value="Sigma54_activat"/>
    <property type="match status" value="1"/>
</dbReference>
<dbReference type="EMBL" id="CP025688">
    <property type="protein sequence ID" value="QAA21457.1"/>
    <property type="molecule type" value="Genomic_DNA"/>
</dbReference>
<keyword evidence="3" id="KW-0418">Kinase</keyword>